<dbReference type="Proteomes" id="UP001163441">
    <property type="component" value="Chromosome"/>
</dbReference>
<evidence type="ECO:0000313" key="5">
    <source>
        <dbReference type="EMBL" id="WAI17610.1"/>
    </source>
</evidence>
<evidence type="ECO:0000256" key="4">
    <source>
        <dbReference type="HAMAP-Rule" id="MF_00166"/>
    </source>
</evidence>
<dbReference type="OrthoDB" id="9802388at2"/>
<dbReference type="Gene3D" id="1.10.10.60">
    <property type="entry name" value="Homeodomain-like"/>
    <property type="match status" value="1"/>
</dbReference>
<keyword evidence="4" id="KW-0804">Transcription</keyword>
<dbReference type="InterPro" id="IPR005412">
    <property type="entry name" value="Fis_DNA-bd"/>
</dbReference>
<dbReference type="PRINTS" id="PR01591">
    <property type="entry name" value="DNABINDNGFIS"/>
</dbReference>
<evidence type="ECO:0000256" key="1">
    <source>
        <dbReference type="ARBA" id="ARBA00008559"/>
    </source>
</evidence>
<organism evidence="5 6">
    <name type="scientific">Buchnera aphidicola</name>
    <name type="common">Aphis craccivora</name>
    <dbReference type="NCBI Taxonomy" id="466616"/>
    <lineage>
        <taxon>Bacteria</taxon>
        <taxon>Pseudomonadati</taxon>
        <taxon>Pseudomonadota</taxon>
        <taxon>Gammaproteobacteria</taxon>
        <taxon>Enterobacterales</taxon>
        <taxon>Erwiniaceae</taxon>
        <taxon>Buchnera</taxon>
    </lineage>
</organism>
<keyword evidence="2 4" id="KW-0238">DNA-binding</keyword>
<sequence>MPENLIDKKFLVNFTKDNQNKVIKKPLRLLVKKSLENYLLNLDNTKYINNLYPLILSELEQPLLDVIMQYTRGNQTKAALMMGINRSTLRKKLKKYGMN</sequence>
<dbReference type="PRINTS" id="PR01590">
    <property type="entry name" value="HTHFIS"/>
</dbReference>
<evidence type="ECO:0000313" key="6">
    <source>
        <dbReference type="Proteomes" id="UP001163441"/>
    </source>
</evidence>
<protein>
    <recommendedName>
        <fullName evidence="4">DNA-binding protein Fis</fullName>
    </recommendedName>
</protein>
<keyword evidence="4" id="KW-0805">Transcription regulation</keyword>
<comment type="function">
    <text evidence="4">Activates ribosomal RNA transcription. Plays a direct role in upstream activation of rRNA promoters.</text>
</comment>
<dbReference type="PIRSF" id="PIRSF002097">
    <property type="entry name" value="DNA-binding_Fis"/>
    <property type="match status" value="1"/>
</dbReference>
<dbReference type="NCBIfam" id="NF001659">
    <property type="entry name" value="PRK00430.1"/>
    <property type="match status" value="1"/>
</dbReference>
<name>A0A4D6XND7_9GAMM</name>
<feature type="DNA-binding region" description="H-T-H motif" evidence="4">
    <location>
        <begin position="75"/>
        <end position="94"/>
    </location>
</feature>
<dbReference type="PANTHER" id="PTHR47918:SF1">
    <property type="entry name" value="DNA-BINDING PROTEIN FIS"/>
    <property type="match status" value="1"/>
</dbReference>
<dbReference type="GO" id="GO:0043565">
    <property type="term" value="F:sequence-specific DNA binding"/>
    <property type="evidence" value="ECO:0007669"/>
    <property type="project" value="InterPro"/>
</dbReference>
<evidence type="ECO:0000256" key="2">
    <source>
        <dbReference type="ARBA" id="ARBA00023125"/>
    </source>
</evidence>
<dbReference type="HAMAP" id="MF_00166">
    <property type="entry name" value="DNA_binding_Fis"/>
    <property type="match status" value="1"/>
</dbReference>
<dbReference type="SUPFAM" id="SSF46689">
    <property type="entry name" value="Homeodomain-like"/>
    <property type="match status" value="1"/>
</dbReference>
<dbReference type="Pfam" id="PF02954">
    <property type="entry name" value="HTH_8"/>
    <property type="match status" value="1"/>
</dbReference>
<evidence type="ECO:0000256" key="3">
    <source>
        <dbReference type="ARBA" id="ARBA00023159"/>
    </source>
</evidence>
<dbReference type="InterPro" id="IPR050207">
    <property type="entry name" value="Trans_regulatory_Fis"/>
</dbReference>
<dbReference type="AlphaFoldDB" id="A0A4D6XND7"/>
<dbReference type="InterPro" id="IPR009057">
    <property type="entry name" value="Homeodomain-like_sf"/>
</dbReference>
<dbReference type="InterPro" id="IPR002197">
    <property type="entry name" value="HTH_Fis"/>
</dbReference>
<dbReference type="PANTHER" id="PTHR47918">
    <property type="entry name" value="DNA-BINDING PROTEIN FIS"/>
    <property type="match status" value="1"/>
</dbReference>
<gene>
    <name evidence="4 5" type="primary">fis</name>
    <name evidence="5" type="ORF">OWM53_02035</name>
</gene>
<accession>A0A4D6XND7</accession>
<keyword evidence="3 4" id="KW-0010">Activator</keyword>
<comment type="similarity">
    <text evidence="1 4">Belongs to the transcriptional regulatory Fis family.</text>
</comment>
<dbReference type="EMBL" id="CP113403">
    <property type="protein sequence ID" value="WAI17610.1"/>
    <property type="molecule type" value="Genomic_DNA"/>
</dbReference>
<dbReference type="RefSeq" id="WP_158360685.1">
    <property type="nucleotide sequence ID" value="NZ_CP034897.1"/>
</dbReference>
<reference evidence="5" key="1">
    <citation type="submission" date="2022-11" db="EMBL/GenBank/DDBJ databases">
        <title>The whole genome sequencing of pests is an important tool to study the evolution of the plant-insect interaction and insecticide resistance.</title>
        <authorList>
            <person name="Kananovich Y."/>
        </authorList>
    </citation>
    <scope>NUCLEOTIDE SEQUENCE</scope>
    <source>
        <strain evidence="5">BSU_Aph_2016</strain>
    </source>
</reference>
<dbReference type="GO" id="GO:0003700">
    <property type="term" value="F:DNA-binding transcription factor activity"/>
    <property type="evidence" value="ECO:0007669"/>
    <property type="project" value="UniProtKB-UniRule"/>
</dbReference>
<comment type="subunit">
    <text evidence="4">Homodimer.</text>
</comment>
<proteinExistence type="inferred from homology"/>